<evidence type="ECO:0000313" key="3">
    <source>
        <dbReference type="Proteomes" id="UP001501470"/>
    </source>
</evidence>
<evidence type="ECO:0000256" key="1">
    <source>
        <dbReference type="SAM" id="SignalP"/>
    </source>
</evidence>
<keyword evidence="3" id="KW-1185">Reference proteome</keyword>
<evidence type="ECO:0008006" key="4">
    <source>
        <dbReference type="Google" id="ProtNLM"/>
    </source>
</evidence>
<name>A0ABN1ZKN6_9ACTN</name>
<keyword evidence="1" id="KW-0732">Signal</keyword>
<protein>
    <recommendedName>
        <fullName evidence="4">Secreted protein</fullName>
    </recommendedName>
</protein>
<proteinExistence type="predicted"/>
<feature type="chain" id="PRO_5045825015" description="Secreted protein" evidence="1">
    <location>
        <begin position="28"/>
        <end position="205"/>
    </location>
</feature>
<comment type="caution">
    <text evidence="2">The sequence shown here is derived from an EMBL/GenBank/DDBJ whole genome shotgun (WGS) entry which is preliminary data.</text>
</comment>
<gene>
    <name evidence="2" type="ORF">GCM10009827_006040</name>
</gene>
<dbReference type="EMBL" id="BAAAQD010000001">
    <property type="protein sequence ID" value="GAA1500371.1"/>
    <property type="molecule type" value="Genomic_DNA"/>
</dbReference>
<feature type="signal peptide" evidence="1">
    <location>
        <begin position="1"/>
        <end position="27"/>
    </location>
</feature>
<organism evidence="2 3">
    <name type="scientific">Dactylosporangium maewongense</name>
    <dbReference type="NCBI Taxonomy" id="634393"/>
    <lineage>
        <taxon>Bacteria</taxon>
        <taxon>Bacillati</taxon>
        <taxon>Actinomycetota</taxon>
        <taxon>Actinomycetes</taxon>
        <taxon>Micromonosporales</taxon>
        <taxon>Micromonosporaceae</taxon>
        <taxon>Dactylosporangium</taxon>
    </lineage>
</organism>
<accession>A0ABN1ZKN6</accession>
<reference evidence="2 3" key="1">
    <citation type="journal article" date="2019" name="Int. J. Syst. Evol. Microbiol.">
        <title>The Global Catalogue of Microorganisms (GCM) 10K type strain sequencing project: providing services to taxonomists for standard genome sequencing and annotation.</title>
        <authorList>
            <consortium name="The Broad Institute Genomics Platform"/>
            <consortium name="The Broad Institute Genome Sequencing Center for Infectious Disease"/>
            <person name="Wu L."/>
            <person name="Ma J."/>
        </authorList>
    </citation>
    <scope>NUCLEOTIDE SEQUENCE [LARGE SCALE GENOMIC DNA]</scope>
    <source>
        <strain evidence="2 3">JCM 15933</strain>
    </source>
</reference>
<dbReference type="Proteomes" id="UP001501470">
    <property type="component" value="Unassembled WGS sequence"/>
</dbReference>
<sequence length="205" mass="20694">MAGALPLRWVRVVTLGGVLLLSACTTAPVPDPWPAPTASVAPASVSTALPPVSAAPASVSVAPVAQRDCASLVSVGLGGDAWRAAPVAGPAAFGALDYLWGDRAAFAERTPDAQGWRRFKVALRLRGGTPATVTVPAARRAVAALTYRNGLDDTVSFAACGAASDPPTSEFAGGFAVREAVCLPVEVTWPGGTARVVLDFGVGSC</sequence>
<evidence type="ECO:0000313" key="2">
    <source>
        <dbReference type="EMBL" id="GAA1500371.1"/>
    </source>
</evidence>
<dbReference type="RefSeq" id="WP_344499208.1">
    <property type="nucleotide sequence ID" value="NZ_BAAAQD010000001.1"/>
</dbReference>